<dbReference type="STRING" id="742152.A0A2H3J4X4"/>
<reference evidence="2 3" key="1">
    <citation type="journal article" date="2012" name="Science">
        <title>The Paleozoic origin of enzymatic lignin decomposition reconstructed from 31 fungal genomes.</title>
        <authorList>
            <person name="Floudas D."/>
            <person name="Binder M."/>
            <person name="Riley R."/>
            <person name="Barry K."/>
            <person name="Blanchette R.A."/>
            <person name="Henrissat B."/>
            <person name="Martinez A.T."/>
            <person name="Otillar R."/>
            <person name="Spatafora J.W."/>
            <person name="Yadav J.S."/>
            <person name="Aerts A."/>
            <person name="Benoit I."/>
            <person name="Boyd A."/>
            <person name="Carlson A."/>
            <person name="Copeland A."/>
            <person name="Coutinho P.M."/>
            <person name="de Vries R.P."/>
            <person name="Ferreira P."/>
            <person name="Findley K."/>
            <person name="Foster B."/>
            <person name="Gaskell J."/>
            <person name="Glotzer D."/>
            <person name="Gorecki P."/>
            <person name="Heitman J."/>
            <person name="Hesse C."/>
            <person name="Hori C."/>
            <person name="Igarashi K."/>
            <person name="Jurgens J.A."/>
            <person name="Kallen N."/>
            <person name="Kersten P."/>
            <person name="Kohler A."/>
            <person name="Kuees U."/>
            <person name="Kumar T.K.A."/>
            <person name="Kuo A."/>
            <person name="LaButti K."/>
            <person name="Larrondo L.F."/>
            <person name="Lindquist E."/>
            <person name="Ling A."/>
            <person name="Lombard V."/>
            <person name="Lucas S."/>
            <person name="Lundell T."/>
            <person name="Martin R."/>
            <person name="McLaughlin D.J."/>
            <person name="Morgenstern I."/>
            <person name="Morin E."/>
            <person name="Murat C."/>
            <person name="Nagy L.G."/>
            <person name="Nolan M."/>
            <person name="Ohm R.A."/>
            <person name="Patyshakuliyeva A."/>
            <person name="Rokas A."/>
            <person name="Ruiz-Duenas F.J."/>
            <person name="Sabat G."/>
            <person name="Salamov A."/>
            <person name="Samejima M."/>
            <person name="Schmutz J."/>
            <person name="Slot J.C."/>
            <person name="St John F."/>
            <person name="Stenlid J."/>
            <person name="Sun H."/>
            <person name="Sun S."/>
            <person name="Syed K."/>
            <person name="Tsang A."/>
            <person name="Wiebenga A."/>
            <person name="Young D."/>
            <person name="Pisabarro A."/>
            <person name="Eastwood D.C."/>
            <person name="Martin F."/>
            <person name="Cullen D."/>
            <person name="Grigoriev I.V."/>
            <person name="Hibbett D.S."/>
        </authorList>
    </citation>
    <scope>NUCLEOTIDE SEQUENCE [LARGE SCALE GENOMIC DNA]</scope>
    <source>
        <strain evidence="2 3">MD-104</strain>
    </source>
</reference>
<dbReference type="EMBL" id="KB467920">
    <property type="protein sequence ID" value="PCH37246.1"/>
    <property type="molecule type" value="Genomic_DNA"/>
</dbReference>
<evidence type="ECO:0000313" key="3">
    <source>
        <dbReference type="Proteomes" id="UP000218811"/>
    </source>
</evidence>
<feature type="region of interest" description="Disordered" evidence="1">
    <location>
        <begin position="262"/>
        <end position="335"/>
    </location>
</feature>
<name>A0A2H3J4X4_WOLCO</name>
<dbReference type="AlphaFoldDB" id="A0A2H3J4X4"/>
<dbReference type="OrthoDB" id="1716625at2759"/>
<feature type="compositionally biased region" description="Low complexity" evidence="1">
    <location>
        <begin position="262"/>
        <end position="274"/>
    </location>
</feature>
<gene>
    <name evidence="2" type="ORF">WOLCODRAFT_167400</name>
</gene>
<dbReference type="Proteomes" id="UP000218811">
    <property type="component" value="Unassembled WGS sequence"/>
</dbReference>
<feature type="compositionally biased region" description="Polar residues" evidence="1">
    <location>
        <begin position="318"/>
        <end position="331"/>
    </location>
</feature>
<keyword evidence="3" id="KW-1185">Reference proteome</keyword>
<organism evidence="2 3">
    <name type="scientific">Wolfiporia cocos (strain MD-104)</name>
    <name type="common">Brown rot fungus</name>
    <dbReference type="NCBI Taxonomy" id="742152"/>
    <lineage>
        <taxon>Eukaryota</taxon>
        <taxon>Fungi</taxon>
        <taxon>Dikarya</taxon>
        <taxon>Basidiomycota</taxon>
        <taxon>Agaricomycotina</taxon>
        <taxon>Agaricomycetes</taxon>
        <taxon>Polyporales</taxon>
        <taxon>Phaeolaceae</taxon>
        <taxon>Wolfiporia</taxon>
    </lineage>
</organism>
<evidence type="ECO:0000313" key="2">
    <source>
        <dbReference type="EMBL" id="PCH37246.1"/>
    </source>
</evidence>
<sequence length="394" mass="42343">MDCISFRQDPQTPISFSALTRRSSSASVKAFFSPMTLNPTTRIVRPSSQVRQHVDQGLRDVFSQNCVAARSQALLREEELFHARKKTLRSNSGLSITGAMTLAAKRRYDSVLVSRRKGSVDVPADQFNDLDDGGKNLATLSRRAKSLASRRRKKLLPSIVPMVASELSKVESEAEADIPGAQSPAALLESPFAASQCSSNTSSNAESVLPSPVDLIGPLLGNVIPEGTIRQTVVVVVTGEEFRPKRTRSMADNVKYFFHSRPASPCSSSGHPSPSSTPPALVPQEHNTWREPPGEEGIVTSEGRASADSRGSFLVKMQPSTTVEGSSSSTPEPEIAGQFSAGRLQRFLTNTATIVIRTFVAAAGPQLQPPGHSRCIAVFYGAQVFAEHVAVPAF</sequence>
<protein>
    <submittedName>
        <fullName evidence="2">Uncharacterized protein</fullName>
    </submittedName>
</protein>
<accession>A0A2H3J4X4</accession>
<proteinExistence type="predicted"/>
<evidence type="ECO:0000256" key="1">
    <source>
        <dbReference type="SAM" id="MobiDB-lite"/>
    </source>
</evidence>